<dbReference type="Pfam" id="PF07715">
    <property type="entry name" value="Plug"/>
    <property type="match status" value="1"/>
</dbReference>
<dbReference type="InterPro" id="IPR037066">
    <property type="entry name" value="Plug_dom_sf"/>
</dbReference>
<dbReference type="InterPro" id="IPR023997">
    <property type="entry name" value="TonB-dep_OMP_SusC/RagA_CS"/>
</dbReference>
<dbReference type="PROSITE" id="PS52016">
    <property type="entry name" value="TONB_DEPENDENT_REC_3"/>
    <property type="match status" value="1"/>
</dbReference>
<evidence type="ECO:0000256" key="3">
    <source>
        <dbReference type="ARBA" id="ARBA00022452"/>
    </source>
</evidence>
<comment type="similarity">
    <text evidence="8 9">Belongs to the TonB-dependent receptor family.</text>
</comment>
<evidence type="ECO:0000256" key="1">
    <source>
        <dbReference type="ARBA" id="ARBA00004571"/>
    </source>
</evidence>
<dbReference type="Proteomes" id="UP001337305">
    <property type="component" value="Unassembled WGS sequence"/>
</dbReference>
<evidence type="ECO:0000313" key="12">
    <source>
        <dbReference type="EMBL" id="MEF3833053.1"/>
    </source>
</evidence>
<keyword evidence="3 8" id="KW-1134">Transmembrane beta strand</keyword>
<organism evidence="12 13">
    <name type="scientific">Flavivirga spongiicola</name>
    <dbReference type="NCBI Taxonomy" id="421621"/>
    <lineage>
        <taxon>Bacteria</taxon>
        <taxon>Pseudomonadati</taxon>
        <taxon>Bacteroidota</taxon>
        <taxon>Flavobacteriia</taxon>
        <taxon>Flavobacteriales</taxon>
        <taxon>Flavobacteriaceae</taxon>
        <taxon>Flavivirga</taxon>
    </lineage>
</organism>
<protein>
    <submittedName>
        <fullName evidence="12">SusC/RagA family TonB-linked outer membrane protein</fullName>
    </submittedName>
</protein>
<proteinExistence type="inferred from homology"/>
<feature type="domain" description="TonB-dependent receptor-like beta-barrel" evidence="10">
    <location>
        <begin position="531"/>
        <end position="897"/>
    </location>
</feature>
<dbReference type="SUPFAM" id="SSF56935">
    <property type="entry name" value="Porins"/>
    <property type="match status" value="1"/>
</dbReference>
<evidence type="ECO:0000256" key="9">
    <source>
        <dbReference type="RuleBase" id="RU003357"/>
    </source>
</evidence>
<evidence type="ECO:0000256" key="8">
    <source>
        <dbReference type="PROSITE-ProRule" id="PRU01360"/>
    </source>
</evidence>
<reference evidence="12 13" key="1">
    <citation type="submission" date="2022-09" db="EMBL/GenBank/DDBJ databases">
        <title>Genome sequencing of Flavivirga sp. MEBiC05379.</title>
        <authorList>
            <person name="Oh H.-M."/>
            <person name="Kwon K.K."/>
            <person name="Park M.J."/>
            <person name="Yang S.-H."/>
        </authorList>
    </citation>
    <scope>NUCLEOTIDE SEQUENCE [LARGE SCALE GENOMIC DNA]</scope>
    <source>
        <strain evidence="12 13">MEBiC05379</strain>
    </source>
</reference>
<keyword evidence="5 9" id="KW-0798">TonB box</keyword>
<dbReference type="Pfam" id="PF00593">
    <property type="entry name" value="TonB_dep_Rec_b-barrel"/>
    <property type="match status" value="1"/>
</dbReference>
<keyword evidence="7 8" id="KW-0998">Cell outer membrane</keyword>
<gene>
    <name evidence="12" type="ORF">N1F79_07915</name>
</gene>
<dbReference type="InterPro" id="IPR000531">
    <property type="entry name" value="Beta-barrel_TonB"/>
</dbReference>
<comment type="caution">
    <text evidence="12">The sequence shown here is derived from an EMBL/GenBank/DDBJ whole genome shotgun (WGS) entry which is preliminary data.</text>
</comment>
<keyword evidence="2 8" id="KW-0813">Transport</keyword>
<dbReference type="InterPro" id="IPR008969">
    <property type="entry name" value="CarboxyPept-like_regulatory"/>
</dbReference>
<name>A0ABU7XRA5_9FLAO</name>
<dbReference type="RefSeq" id="WP_303305403.1">
    <property type="nucleotide sequence ID" value="NZ_JAODOP010000004.1"/>
</dbReference>
<evidence type="ECO:0000256" key="6">
    <source>
        <dbReference type="ARBA" id="ARBA00023136"/>
    </source>
</evidence>
<dbReference type="EMBL" id="JAODOP010000004">
    <property type="protein sequence ID" value="MEF3833053.1"/>
    <property type="molecule type" value="Genomic_DNA"/>
</dbReference>
<evidence type="ECO:0000259" key="10">
    <source>
        <dbReference type="Pfam" id="PF00593"/>
    </source>
</evidence>
<evidence type="ECO:0000313" key="13">
    <source>
        <dbReference type="Proteomes" id="UP001337305"/>
    </source>
</evidence>
<evidence type="ECO:0000259" key="11">
    <source>
        <dbReference type="Pfam" id="PF07715"/>
    </source>
</evidence>
<dbReference type="InterPro" id="IPR023996">
    <property type="entry name" value="TonB-dep_OMP_SusC/RagA"/>
</dbReference>
<keyword evidence="4 8" id="KW-0812">Transmembrane</keyword>
<evidence type="ECO:0000256" key="7">
    <source>
        <dbReference type="ARBA" id="ARBA00023237"/>
    </source>
</evidence>
<evidence type="ECO:0000256" key="4">
    <source>
        <dbReference type="ARBA" id="ARBA00022692"/>
    </source>
</evidence>
<sequence>MKLTILLIFFSLFKIQAESYSQNTKITLNLQSVKIITVLETIESLSEFKFLTNEKLIDQTRLVSINVKNKRIYKILDELFANQDITYNVVDRQIILAKNDLKNQAVKRLIPQKNEQQNQEKEIKGTVKDEGGNPLPGVTVLILGTTNGVATDFNGEYSIKVSVGEALQFSFLGLKTKIVTVGESDTIDVVLEEDTDTLNEIVVTALGIRKEAKKLGYSLQTVKGEDLSKVRSANIANTLSGRVTGVQINQNGSGIGGSASVTVRGITSLVPGQNSALIVVDGVILDGGGLGQGSFSGGLDYGNALSDINPDDVQSVNVLKGGNATALYGYRGAAGVIVITTKKGKVGKMKVDLSSSVTFDNVLVSPKLQNSYGQGRFDVPSSQLVYDITRPGSWGPALDGSSRERFDGVGTAPYSANPGDFKDFYGTGSTIINSIALSGGADNINYRLSYTNLFNQPILNGSDYRRHSLSLNTTADVTDKLTVQAKIAYVKNSAENRSDITDGQANTVRSLILKSRNISNADLAANFVKDDGTPNNFGGGSFTMNPYYAVNNKLNEDTKNRYTGLLSATYKFTNDLSGTVRYSQDQSNYEASIFKGIGVFDNAPSGELVEITQQTTTSNYDFLLSYNKDITNKISLNSTFGYSGFENRSKSTRVQANDLLDPSLFSVNNFANKGVSTTLNRFKSQSLFGSVQFGFNNYAFIEVTGRNDWSSTLPVDNNSFFYPSVGSSFLLHEIFNFESDNVNSFKLRASWAKTGNATQPYRTRSVYNVSSNPYNGLSLFFLSNPTLGAGPAEEGAGPGAIIPNANLVAELSSEYEFGFDAKFFNNRLGLDVTYYNKDTKNQILSISLPPTSGAQGKIVNAGLVNNSGIEIALTGTPIKTENFEWNTAFNYSKNENKIERLVEGLPTVILARQFNDNVQLVATEGSLYGDLRGTTFSRDDQGRVMYDDTGLPIIGELGDIGNVTPDFLLGINNTFTYKNFQLGVLVDIKSGGDIYSFTDLVASTNGNDIRTLEGRDFYTGGTGILVPDDAVVVGTLSPTVAARGVGSANYFNRLGQISENWITDGSFVKLRQVSLSYNIPSSLLDKLSIDSASISYIGRNLAILHKNTQNYDPEVGFNTGIQGIEIYDFPSTSSHGIKLSVSF</sequence>
<dbReference type="NCBIfam" id="TIGR04056">
    <property type="entry name" value="OMP_RagA_SusC"/>
    <property type="match status" value="1"/>
</dbReference>
<dbReference type="Gene3D" id="2.170.130.10">
    <property type="entry name" value="TonB-dependent receptor, plug domain"/>
    <property type="match status" value="1"/>
</dbReference>
<feature type="domain" description="TonB-dependent receptor plug" evidence="11">
    <location>
        <begin position="213"/>
        <end position="336"/>
    </location>
</feature>
<keyword evidence="13" id="KW-1185">Reference proteome</keyword>
<keyword evidence="6 8" id="KW-0472">Membrane</keyword>
<dbReference type="InterPro" id="IPR039426">
    <property type="entry name" value="TonB-dep_rcpt-like"/>
</dbReference>
<dbReference type="NCBIfam" id="TIGR04057">
    <property type="entry name" value="SusC_RagA_signa"/>
    <property type="match status" value="1"/>
</dbReference>
<accession>A0ABU7XRA5</accession>
<dbReference type="InterPro" id="IPR036942">
    <property type="entry name" value="Beta-barrel_TonB_sf"/>
</dbReference>
<dbReference type="Gene3D" id="2.40.170.20">
    <property type="entry name" value="TonB-dependent receptor, beta-barrel domain"/>
    <property type="match status" value="1"/>
</dbReference>
<comment type="subcellular location">
    <subcellularLocation>
        <location evidence="1 8">Cell outer membrane</location>
        <topology evidence="1 8">Multi-pass membrane protein</topology>
    </subcellularLocation>
</comment>
<dbReference type="Gene3D" id="2.60.40.1120">
    <property type="entry name" value="Carboxypeptidase-like, regulatory domain"/>
    <property type="match status" value="1"/>
</dbReference>
<evidence type="ECO:0000256" key="5">
    <source>
        <dbReference type="ARBA" id="ARBA00023077"/>
    </source>
</evidence>
<dbReference type="SUPFAM" id="SSF49464">
    <property type="entry name" value="Carboxypeptidase regulatory domain-like"/>
    <property type="match status" value="1"/>
</dbReference>
<dbReference type="Pfam" id="PF13715">
    <property type="entry name" value="CarbopepD_reg_2"/>
    <property type="match status" value="1"/>
</dbReference>
<evidence type="ECO:0000256" key="2">
    <source>
        <dbReference type="ARBA" id="ARBA00022448"/>
    </source>
</evidence>
<dbReference type="InterPro" id="IPR012910">
    <property type="entry name" value="Plug_dom"/>
</dbReference>